<dbReference type="RefSeq" id="WP_201025370.1">
    <property type="nucleotide sequence ID" value="NZ_CP014226.1"/>
</dbReference>
<name>A0A120JVY1_9GAMM</name>
<organism evidence="6 7">
    <name type="scientific">Halomonas chromatireducens</name>
    <dbReference type="NCBI Taxonomy" id="507626"/>
    <lineage>
        <taxon>Bacteria</taxon>
        <taxon>Pseudomonadati</taxon>
        <taxon>Pseudomonadota</taxon>
        <taxon>Gammaproteobacteria</taxon>
        <taxon>Oceanospirillales</taxon>
        <taxon>Halomonadaceae</taxon>
        <taxon>Halomonas</taxon>
    </lineage>
</organism>
<evidence type="ECO:0000259" key="5">
    <source>
        <dbReference type="Pfam" id="PF03888"/>
    </source>
</evidence>
<dbReference type="Gene3D" id="2.50.20.10">
    <property type="entry name" value="Lipoprotein localisation LolA/LolB/LppX"/>
    <property type="match status" value="1"/>
</dbReference>
<dbReference type="Proteomes" id="UP000063387">
    <property type="component" value="Chromosome"/>
</dbReference>
<evidence type="ECO:0000256" key="4">
    <source>
        <dbReference type="ARBA" id="ARBA00022927"/>
    </source>
</evidence>
<dbReference type="KEGG" id="hco:LOKO_01523"/>
<dbReference type="PATRIC" id="fig|507626.3.peg.1510"/>
<evidence type="ECO:0000256" key="1">
    <source>
        <dbReference type="ARBA" id="ARBA00011245"/>
    </source>
</evidence>
<evidence type="ECO:0000256" key="2">
    <source>
        <dbReference type="ARBA" id="ARBA00022448"/>
    </source>
</evidence>
<evidence type="ECO:0000256" key="3">
    <source>
        <dbReference type="ARBA" id="ARBA00022729"/>
    </source>
</evidence>
<dbReference type="EMBL" id="CP014226">
    <property type="protein sequence ID" value="AMD00591.1"/>
    <property type="molecule type" value="Genomic_DNA"/>
</dbReference>
<evidence type="ECO:0000313" key="6">
    <source>
        <dbReference type="EMBL" id="AMD00591.1"/>
    </source>
</evidence>
<keyword evidence="7" id="KW-1185">Reference proteome</keyword>
<evidence type="ECO:0000313" key="7">
    <source>
        <dbReference type="Proteomes" id="UP000063387"/>
    </source>
</evidence>
<dbReference type="GO" id="GO:0015031">
    <property type="term" value="P:protein transport"/>
    <property type="evidence" value="ECO:0007669"/>
    <property type="project" value="UniProtKB-KW"/>
</dbReference>
<reference evidence="6 7" key="1">
    <citation type="journal article" date="2016" name="Genome Announc.">
        <title>Draft Genome Sequence of 'Halomonas chromatireducens' Strain AGD 8-3, a Haloalkaliphilic Chromate- and Selenite-Reducing Gammaproteobacterium.</title>
        <authorList>
            <person name="Sharko F.S."/>
            <person name="Shapovalova A.A."/>
            <person name="Tsygankova S.V."/>
            <person name="Komova A.V."/>
            <person name="Boulygina E.S."/>
            <person name="Teslyuk A.B."/>
            <person name="Gotovtsev P.M."/>
            <person name="Namsaraev Z.B."/>
            <person name="Khijniak T.V."/>
            <person name="Nedoluzhko A.V."/>
            <person name="Vasilov R.G."/>
        </authorList>
    </citation>
    <scope>NUCLEOTIDE SEQUENCE [LARGE SCALE GENOMIC DNA]</scope>
    <source>
        <strain evidence="6 7">AGD 8-3</strain>
    </source>
</reference>
<accession>A0A120JVY1</accession>
<dbReference type="AlphaFoldDB" id="A0A120JVY1"/>
<dbReference type="InterPro" id="IPR033434">
    <property type="entry name" value="MucB/RseB_N"/>
</dbReference>
<dbReference type="Pfam" id="PF03888">
    <property type="entry name" value="MucB_RseB"/>
    <property type="match status" value="1"/>
</dbReference>
<comment type="subunit">
    <text evidence="1">Monomer.</text>
</comment>
<keyword evidence="3" id="KW-0732">Signal</keyword>
<feature type="domain" description="MucB/RseB N-terminal" evidence="5">
    <location>
        <begin position="162"/>
        <end position="206"/>
    </location>
</feature>
<reference evidence="6 7" key="2">
    <citation type="submission" date="2016-02" db="EMBL/GenBank/DDBJ databases">
        <authorList>
            <person name="Wen L."/>
            <person name="He K."/>
            <person name="Yang H."/>
        </authorList>
    </citation>
    <scope>NUCLEOTIDE SEQUENCE [LARGE SCALE GENOMIC DNA]</scope>
    <source>
        <strain evidence="6 7">AGD 8-3</strain>
    </source>
</reference>
<dbReference type="InterPro" id="IPR029046">
    <property type="entry name" value="LolA/LolB/LppX"/>
</dbReference>
<keyword evidence="2" id="KW-0813">Transport</keyword>
<dbReference type="STRING" id="507626.LOKO_01523"/>
<keyword evidence="4" id="KW-0653">Protein transport</keyword>
<dbReference type="SUPFAM" id="SSF89392">
    <property type="entry name" value="Prokaryotic lipoproteins and lipoprotein localization factors"/>
    <property type="match status" value="1"/>
</dbReference>
<protein>
    <recommendedName>
        <fullName evidence="5">MucB/RseB N-terminal domain-containing protein</fullName>
    </recommendedName>
</protein>
<gene>
    <name evidence="6" type="ORF">LOKO_01523</name>
</gene>
<sequence>MLLLALVAMSTPSEEGLIAAALSRIDALQGYRLTLRSQGSSGEEVIRYSYQGPGYVRMDMETPYAGAVLIYRPDTGKVQLWPFGSPGRRPGLSLRPTNRMVRSSRGHRVDQSDVGTLLRNVQQLQQLGSARLLEPTTLDGHLVKHVVVEAEPGRTVHEVARYDLWLDENTLFPLRVNSYDRRGERLESVRLEDVELDPAFPPDHFAP</sequence>
<proteinExistence type="predicted"/>